<evidence type="ECO:0000313" key="4">
    <source>
        <dbReference type="Proteomes" id="UP000198935"/>
    </source>
</evidence>
<organism evidence="3 4">
    <name type="scientific">Evansella caseinilytica</name>
    <dbReference type="NCBI Taxonomy" id="1503961"/>
    <lineage>
        <taxon>Bacteria</taxon>
        <taxon>Bacillati</taxon>
        <taxon>Bacillota</taxon>
        <taxon>Bacilli</taxon>
        <taxon>Bacillales</taxon>
        <taxon>Bacillaceae</taxon>
        <taxon>Evansella</taxon>
    </lineage>
</organism>
<dbReference type="GO" id="GO:0019867">
    <property type="term" value="C:outer membrane"/>
    <property type="evidence" value="ECO:0007669"/>
    <property type="project" value="InterPro"/>
</dbReference>
<accession>A0A1H3UDS7</accession>
<dbReference type="OrthoDB" id="9798935at2"/>
<dbReference type="AlphaFoldDB" id="A0A1H3UDS7"/>
<evidence type="ECO:0000313" key="3">
    <source>
        <dbReference type="EMBL" id="SDZ60612.1"/>
    </source>
</evidence>
<dbReference type="STRING" id="1503961.SAMN05421736_12085"/>
<dbReference type="InterPro" id="IPR051933">
    <property type="entry name" value="Resuscitation_pf_RpfB"/>
</dbReference>
<dbReference type="Proteomes" id="UP000198935">
    <property type="component" value="Unassembled WGS sequence"/>
</dbReference>
<dbReference type="EMBL" id="FNPI01000020">
    <property type="protein sequence ID" value="SDZ60612.1"/>
    <property type="molecule type" value="Genomic_DNA"/>
</dbReference>
<sequence length="239" mass="27054">MIAFQKLRRWTLTTVLLLGALFTTFTSISNVSAEQMKQWLSEKDPFWDRRPTTLHGDDLQYRNTTLQSKSLPFTAEEERHIMSHEIIEGQPVSLEESQDWSQYPSVEVTATGYTAGYESTGKTEEHPQYGITFSGVKVKRDLYSTVAADPQVFPIGTILFIPGYGYGVVADTGSAIKGHKIDLYYETVQDVYENWGKRSVEVYVIQQGSGSLTDQELLELNEDEAVQVFRRQLSFVDAS</sequence>
<protein>
    <submittedName>
        <fullName evidence="3">3D (Asp-Asp-Asp) domain-containing protein</fullName>
    </submittedName>
</protein>
<feature type="domain" description="3D" evidence="2">
    <location>
        <begin position="144"/>
        <end position="205"/>
    </location>
</feature>
<proteinExistence type="predicted"/>
<name>A0A1H3UDS7_9BACI</name>
<keyword evidence="1" id="KW-0732">Signal</keyword>
<dbReference type="PANTHER" id="PTHR39160:SF4">
    <property type="entry name" value="RESUSCITATION-PROMOTING FACTOR RPFB"/>
    <property type="match status" value="1"/>
</dbReference>
<reference evidence="4" key="1">
    <citation type="submission" date="2016-10" db="EMBL/GenBank/DDBJ databases">
        <authorList>
            <person name="Varghese N."/>
            <person name="Submissions S."/>
        </authorList>
    </citation>
    <scope>NUCLEOTIDE SEQUENCE [LARGE SCALE GENOMIC DNA]</scope>
    <source>
        <strain evidence="4">SP</strain>
    </source>
</reference>
<dbReference type="GO" id="GO:0004553">
    <property type="term" value="F:hydrolase activity, hydrolyzing O-glycosyl compounds"/>
    <property type="evidence" value="ECO:0007669"/>
    <property type="project" value="InterPro"/>
</dbReference>
<keyword evidence="4" id="KW-1185">Reference proteome</keyword>
<dbReference type="CDD" id="cd22786">
    <property type="entry name" value="DPBB_YuiC-like"/>
    <property type="match status" value="1"/>
</dbReference>
<dbReference type="InterPro" id="IPR036908">
    <property type="entry name" value="RlpA-like_sf"/>
</dbReference>
<evidence type="ECO:0000256" key="1">
    <source>
        <dbReference type="ARBA" id="ARBA00022729"/>
    </source>
</evidence>
<dbReference type="Gene3D" id="2.40.40.10">
    <property type="entry name" value="RlpA-like domain"/>
    <property type="match status" value="1"/>
</dbReference>
<dbReference type="SUPFAM" id="SSF50685">
    <property type="entry name" value="Barwin-like endoglucanases"/>
    <property type="match status" value="1"/>
</dbReference>
<dbReference type="PANTHER" id="PTHR39160">
    <property type="entry name" value="CELL WALL-BINDING PROTEIN YOCH"/>
    <property type="match status" value="1"/>
</dbReference>
<evidence type="ECO:0000259" key="2">
    <source>
        <dbReference type="Pfam" id="PF06725"/>
    </source>
</evidence>
<gene>
    <name evidence="3" type="ORF">SAMN05421736_12085</name>
</gene>
<dbReference type="InterPro" id="IPR010611">
    <property type="entry name" value="3D_dom"/>
</dbReference>
<dbReference type="GO" id="GO:0009254">
    <property type="term" value="P:peptidoglycan turnover"/>
    <property type="evidence" value="ECO:0007669"/>
    <property type="project" value="InterPro"/>
</dbReference>
<dbReference type="Pfam" id="PF06725">
    <property type="entry name" value="3D"/>
    <property type="match status" value="1"/>
</dbReference>